<dbReference type="Pfam" id="PF13306">
    <property type="entry name" value="LRR_5"/>
    <property type="match status" value="1"/>
</dbReference>
<name>A0A645G5M7_9ZZZZ</name>
<protein>
    <submittedName>
        <fullName evidence="1">Uncharacterized protein</fullName>
    </submittedName>
</protein>
<evidence type="ECO:0000313" key="1">
    <source>
        <dbReference type="EMBL" id="MPN22217.1"/>
    </source>
</evidence>
<dbReference type="Gene3D" id="3.80.10.10">
    <property type="entry name" value="Ribonuclease Inhibitor"/>
    <property type="match status" value="1"/>
</dbReference>
<gene>
    <name evidence="1" type="ORF">SDC9_169600</name>
</gene>
<sequence>MIPKSVTVIGSYGFQNNQLTSIVIPEGVTFIGNGAFSQNQFTSITIGDGVQIGDNLLGMNNNFRTAYTTGGAGTYNGTQDGEWVRIVV</sequence>
<organism evidence="1">
    <name type="scientific">bioreactor metagenome</name>
    <dbReference type="NCBI Taxonomy" id="1076179"/>
    <lineage>
        <taxon>unclassified sequences</taxon>
        <taxon>metagenomes</taxon>
        <taxon>ecological metagenomes</taxon>
    </lineage>
</organism>
<dbReference type="InterPro" id="IPR032675">
    <property type="entry name" value="LRR_dom_sf"/>
</dbReference>
<dbReference type="AlphaFoldDB" id="A0A645G5M7"/>
<accession>A0A645G5M7</accession>
<dbReference type="InterPro" id="IPR026906">
    <property type="entry name" value="LRR_5"/>
</dbReference>
<reference evidence="1" key="1">
    <citation type="submission" date="2019-08" db="EMBL/GenBank/DDBJ databases">
        <authorList>
            <person name="Kucharzyk K."/>
            <person name="Murdoch R.W."/>
            <person name="Higgins S."/>
            <person name="Loffler F."/>
        </authorList>
    </citation>
    <scope>NUCLEOTIDE SEQUENCE</scope>
</reference>
<proteinExistence type="predicted"/>
<dbReference type="EMBL" id="VSSQ01070408">
    <property type="protein sequence ID" value="MPN22217.1"/>
    <property type="molecule type" value="Genomic_DNA"/>
</dbReference>
<comment type="caution">
    <text evidence="1">The sequence shown here is derived from an EMBL/GenBank/DDBJ whole genome shotgun (WGS) entry which is preliminary data.</text>
</comment>